<evidence type="ECO:0000256" key="40">
    <source>
        <dbReference type="SAM" id="MobiDB-lite"/>
    </source>
</evidence>
<dbReference type="KEGG" id="tpal:117645948"/>
<evidence type="ECO:0000256" key="6">
    <source>
        <dbReference type="ARBA" id="ARBA00004236"/>
    </source>
</evidence>
<keyword evidence="20" id="KW-0479">Metal-binding</keyword>
<dbReference type="RefSeq" id="XP_034242410.1">
    <property type="nucleotide sequence ID" value="XM_034386519.1"/>
</dbReference>
<evidence type="ECO:0000256" key="8">
    <source>
        <dbReference type="ARBA" id="ARBA00004536"/>
    </source>
</evidence>
<keyword evidence="31" id="KW-0539">Nucleus</keyword>
<dbReference type="InterPro" id="IPR055175">
    <property type="entry name" value="ACK/TNK-like_SAM"/>
</dbReference>
<dbReference type="InterPro" id="IPR037085">
    <property type="entry name" value="Cdc42-bd-like_dom_sf"/>
</dbReference>
<evidence type="ECO:0000256" key="38">
    <source>
        <dbReference type="PROSITE-ProRule" id="PRU00192"/>
    </source>
</evidence>
<evidence type="ECO:0000256" key="15">
    <source>
        <dbReference type="ARBA" id="ARBA00022490"/>
    </source>
</evidence>
<dbReference type="CDD" id="cd05040">
    <property type="entry name" value="PTKc_Ack_like"/>
    <property type="match status" value="1"/>
</dbReference>
<evidence type="ECO:0000256" key="1">
    <source>
        <dbReference type="ARBA" id="ARBA00001946"/>
    </source>
</evidence>
<dbReference type="SUPFAM" id="SSF50044">
    <property type="entry name" value="SH3-domain"/>
    <property type="match status" value="1"/>
</dbReference>
<evidence type="ECO:0000256" key="4">
    <source>
        <dbReference type="ARBA" id="ARBA00004177"/>
    </source>
</evidence>
<keyword evidence="22" id="KW-0967">Endosome</keyword>
<dbReference type="EC" id="2.7.11.1" evidence="11"/>
<dbReference type="GO" id="GO:0046872">
    <property type="term" value="F:metal ion binding"/>
    <property type="evidence" value="ECO:0007669"/>
    <property type="project" value="UniProtKB-KW"/>
</dbReference>
<evidence type="ECO:0000256" key="39">
    <source>
        <dbReference type="PROSITE-ProRule" id="PRU10141"/>
    </source>
</evidence>
<evidence type="ECO:0000256" key="17">
    <source>
        <dbReference type="ARBA" id="ARBA00022553"/>
    </source>
</evidence>
<keyword evidence="32" id="KW-0968">Cytoplasmic vesicle</keyword>
<dbReference type="InterPro" id="IPR015940">
    <property type="entry name" value="UBA"/>
</dbReference>
<keyword evidence="12 38" id="KW-0728">SH3 domain</keyword>
<dbReference type="PRINTS" id="PR00109">
    <property type="entry name" value="TYRKINASE"/>
</dbReference>
<feature type="region of interest" description="Disordered" evidence="40">
    <location>
        <begin position="1006"/>
        <end position="1035"/>
    </location>
</feature>
<feature type="region of interest" description="Disordered" evidence="40">
    <location>
        <begin position="480"/>
        <end position="516"/>
    </location>
</feature>
<dbReference type="CTD" id="107482"/>
<dbReference type="Pfam" id="PF22931">
    <property type="entry name" value="SAM_TNK"/>
    <property type="match status" value="1"/>
</dbReference>
<keyword evidence="15" id="KW-0963">Cytoplasm</keyword>
<evidence type="ECO:0000256" key="21">
    <source>
        <dbReference type="ARBA" id="ARBA00022741"/>
    </source>
</evidence>
<feature type="region of interest" description="Disordered" evidence="40">
    <location>
        <begin position="729"/>
        <end position="789"/>
    </location>
</feature>
<keyword evidence="18" id="KW-0254">Endocytosis</keyword>
<comment type="similarity">
    <text evidence="35">Belongs to the protein kinase superfamily. Tyr protein kinase family.</text>
</comment>
<dbReference type="PROSITE" id="PS50002">
    <property type="entry name" value="SH3"/>
    <property type="match status" value="1"/>
</dbReference>
<evidence type="ECO:0000256" key="10">
    <source>
        <dbReference type="ARBA" id="ARBA00011903"/>
    </source>
</evidence>
<evidence type="ECO:0000256" key="12">
    <source>
        <dbReference type="ARBA" id="ARBA00022443"/>
    </source>
</evidence>
<dbReference type="GO" id="GO:0030659">
    <property type="term" value="C:cytoplasmic vesicle membrane"/>
    <property type="evidence" value="ECO:0007669"/>
    <property type="project" value="UniProtKB-SubCell"/>
</dbReference>
<feature type="region of interest" description="Disordered" evidence="40">
    <location>
        <begin position="681"/>
        <end position="708"/>
    </location>
</feature>
<dbReference type="InterPro" id="IPR017441">
    <property type="entry name" value="Protein_kinase_ATP_BS"/>
</dbReference>
<keyword evidence="30" id="KW-0168">Coated pit</keyword>
<evidence type="ECO:0000256" key="31">
    <source>
        <dbReference type="ARBA" id="ARBA00023242"/>
    </source>
</evidence>
<dbReference type="PROSITE" id="PS50030">
    <property type="entry name" value="UBA"/>
    <property type="match status" value="1"/>
</dbReference>
<proteinExistence type="inferred from homology"/>
<keyword evidence="14" id="KW-0488">Methylation</keyword>
<dbReference type="Pfam" id="PF07714">
    <property type="entry name" value="PK_Tyr_Ser-Thr"/>
    <property type="match status" value="1"/>
</dbReference>
<evidence type="ECO:0000256" key="5">
    <source>
        <dbReference type="ARBA" id="ARBA00004180"/>
    </source>
</evidence>
<evidence type="ECO:0000256" key="24">
    <source>
        <dbReference type="ARBA" id="ARBA00022840"/>
    </source>
</evidence>
<evidence type="ECO:0000256" key="35">
    <source>
        <dbReference type="ARBA" id="ARBA00060742"/>
    </source>
</evidence>
<dbReference type="FunFam" id="4.10.680.10:FF:000001">
    <property type="entry name" value="activated CDC42 kinase 1 isoform X1"/>
    <property type="match status" value="1"/>
</dbReference>
<dbReference type="InterPro" id="IPR001245">
    <property type="entry name" value="Ser-Thr/Tyr_kinase_cat_dom"/>
</dbReference>
<dbReference type="Gene3D" id="3.30.200.20">
    <property type="entry name" value="Phosphorylase Kinase, domain 1"/>
    <property type="match status" value="1"/>
</dbReference>
<dbReference type="GO" id="GO:0006897">
    <property type="term" value="P:endocytosis"/>
    <property type="evidence" value="ECO:0007669"/>
    <property type="project" value="UniProtKB-KW"/>
</dbReference>
<dbReference type="InterPro" id="IPR001452">
    <property type="entry name" value="SH3_domain"/>
</dbReference>
<evidence type="ECO:0000256" key="26">
    <source>
        <dbReference type="ARBA" id="ARBA00022843"/>
    </source>
</evidence>
<feature type="domain" description="Protein kinase" evidence="42">
    <location>
        <begin position="115"/>
        <end position="374"/>
    </location>
</feature>
<name>A0A6P8YXQ4_THRPL</name>
<dbReference type="GO" id="GO:0005524">
    <property type="term" value="F:ATP binding"/>
    <property type="evidence" value="ECO:0007669"/>
    <property type="project" value="UniProtKB-UniRule"/>
</dbReference>
<dbReference type="SMART" id="SM00219">
    <property type="entry name" value="TyrKc"/>
    <property type="match status" value="1"/>
</dbReference>
<evidence type="ECO:0000256" key="27">
    <source>
        <dbReference type="ARBA" id="ARBA00022949"/>
    </source>
</evidence>
<dbReference type="GO" id="GO:0005912">
    <property type="term" value="C:adherens junction"/>
    <property type="evidence" value="ECO:0007669"/>
    <property type="project" value="UniProtKB-SubCell"/>
</dbReference>
<evidence type="ECO:0000256" key="14">
    <source>
        <dbReference type="ARBA" id="ARBA00022481"/>
    </source>
</evidence>
<keyword evidence="21 39" id="KW-0547">Nucleotide-binding</keyword>
<dbReference type="GO" id="GO:0005886">
    <property type="term" value="C:plasma membrane"/>
    <property type="evidence" value="ECO:0007669"/>
    <property type="project" value="UniProtKB-SubCell"/>
</dbReference>
<dbReference type="GO" id="GO:0002009">
    <property type="term" value="P:morphogenesis of an epithelium"/>
    <property type="evidence" value="ECO:0007669"/>
    <property type="project" value="UniProtKB-ARBA"/>
</dbReference>
<keyword evidence="44" id="KW-1185">Reference proteome</keyword>
<evidence type="ECO:0000313" key="47">
    <source>
        <dbReference type="RefSeq" id="XP_034242412.1"/>
    </source>
</evidence>
<dbReference type="PROSITE" id="PS00109">
    <property type="entry name" value="PROTEIN_KINASE_TYR"/>
    <property type="match status" value="1"/>
</dbReference>
<gene>
    <name evidence="45 46 47" type="primary">LOC117645948</name>
</gene>
<dbReference type="GO" id="GO:0004715">
    <property type="term" value="F:non-membrane spanning protein tyrosine kinase activity"/>
    <property type="evidence" value="ECO:0007669"/>
    <property type="project" value="UniProtKB-EC"/>
</dbReference>
<dbReference type="Gene3D" id="1.10.510.10">
    <property type="entry name" value="Transferase(Phosphotransferase) domain 1"/>
    <property type="match status" value="1"/>
</dbReference>
<evidence type="ECO:0000256" key="9">
    <source>
        <dbReference type="ARBA" id="ARBA00004600"/>
    </source>
</evidence>
<organism evidence="45">
    <name type="scientific">Thrips palmi</name>
    <name type="common">Melon thrips</name>
    <dbReference type="NCBI Taxonomy" id="161013"/>
    <lineage>
        <taxon>Eukaryota</taxon>
        <taxon>Metazoa</taxon>
        <taxon>Ecdysozoa</taxon>
        <taxon>Arthropoda</taxon>
        <taxon>Hexapoda</taxon>
        <taxon>Insecta</taxon>
        <taxon>Pterygota</taxon>
        <taxon>Neoptera</taxon>
        <taxon>Paraneoptera</taxon>
        <taxon>Thysanoptera</taxon>
        <taxon>Terebrantia</taxon>
        <taxon>Thripoidea</taxon>
        <taxon>Thripidae</taxon>
        <taxon>Thrips</taxon>
    </lineage>
</organism>
<evidence type="ECO:0000256" key="22">
    <source>
        <dbReference type="ARBA" id="ARBA00022753"/>
    </source>
</evidence>
<dbReference type="InterPro" id="IPR011009">
    <property type="entry name" value="Kinase-like_dom_sf"/>
</dbReference>
<dbReference type="InterPro" id="IPR036028">
    <property type="entry name" value="SH3-like_dom_sf"/>
</dbReference>
<dbReference type="InterPro" id="IPR015116">
    <property type="entry name" value="Cdc42-bd-like"/>
</dbReference>
<keyword evidence="13" id="KW-1003">Cell membrane</keyword>
<dbReference type="GO" id="GO:0005829">
    <property type="term" value="C:cytosol"/>
    <property type="evidence" value="ECO:0007669"/>
    <property type="project" value="UniProtKB-SubCell"/>
</dbReference>
<keyword evidence="17" id="KW-0597">Phosphoprotein</keyword>
<feature type="binding site" evidence="39">
    <location>
        <position position="147"/>
    </location>
    <ligand>
        <name>ATP</name>
        <dbReference type="ChEBI" id="CHEBI:30616"/>
    </ligand>
</feature>
<dbReference type="RefSeq" id="XP_034242412.1">
    <property type="nucleotide sequence ID" value="XM_034386521.1"/>
</dbReference>
<dbReference type="PANTHER" id="PTHR24418">
    <property type="entry name" value="TYROSINE-PROTEIN KINASE"/>
    <property type="match status" value="1"/>
</dbReference>
<dbReference type="AlphaFoldDB" id="A0A6P8YXQ4"/>
<evidence type="ECO:0000256" key="7">
    <source>
        <dbReference type="ARBA" id="ARBA00004514"/>
    </source>
</evidence>
<feature type="domain" description="SH3" evidence="41">
    <location>
        <begin position="377"/>
        <end position="437"/>
    </location>
</feature>
<comment type="catalytic activity">
    <reaction evidence="33">
        <text>L-threonyl-[protein] + ATP = O-phospho-L-threonyl-[protein] + ADP + H(+)</text>
        <dbReference type="Rhea" id="RHEA:46608"/>
        <dbReference type="Rhea" id="RHEA-COMP:11060"/>
        <dbReference type="Rhea" id="RHEA-COMP:11605"/>
        <dbReference type="ChEBI" id="CHEBI:15378"/>
        <dbReference type="ChEBI" id="CHEBI:30013"/>
        <dbReference type="ChEBI" id="CHEBI:30616"/>
        <dbReference type="ChEBI" id="CHEBI:61977"/>
        <dbReference type="ChEBI" id="CHEBI:456216"/>
        <dbReference type="EC" id="2.7.11.1"/>
    </reaction>
</comment>
<evidence type="ECO:0000256" key="28">
    <source>
        <dbReference type="ARBA" id="ARBA00023136"/>
    </source>
</evidence>
<evidence type="ECO:0000256" key="3">
    <source>
        <dbReference type="ARBA" id="ARBA00004132"/>
    </source>
</evidence>
<dbReference type="InterPro" id="IPR008266">
    <property type="entry name" value="Tyr_kinase_AS"/>
</dbReference>
<accession>A0A6P8YXQ4</accession>
<evidence type="ECO:0000259" key="41">
    <source>
        <dbReference type="PROSITE" id="PS50002"/>
    </source>
</evidence>
<dbReference type="GeneID" id="117645948"/>
<keyword evidence="23 45" id="KW-0418">Kinase</keyword>
<dbReference type="RefSeq" id="XP_034242411.1">
    <property type="nucleotide sequence ID" value="XM_034386520.1"/>
</dbReference>
<evidence type="ECO:0000256" key="20">
    <source>
        <dbReference type="ARBA" id="ARBA00022723"/>
    </source>
</evidence>
<evidence type="ECO:0000259" key="42">
    <source>
        <dbReference type="PROSITE" id="PS50011"/>
    </source>
</evidence>
<dbReference type="GO" id="GO:0030136">
    <property type="term" value="C:clathrin-coated vesicle"/>
    <property type="evidence" value="ECO:0007669"/>
    <property type="project" value="UniProtKB-SubCell"/>
</dbReference>
<keyword evidence="19" id="KW-0808">Transferase</keyword>
<dbReference type="FunFam" id="1.10.510.10:FF:000080">
    <property type="entry name" value="Putative activated CDC42 kinase 1"/>
    <property type="match status" value="1"/>
</dbReference>
<comment type="subcellular location">
    <subcellularLocation>
        <location evidence="8">Cell junction</location>
        <location evidence="8">Adherens junction</location>
    </subcellularLocation>
    <subcellularLocation>
        <location evidence="6">Cell membrane</location>
    </subcellularLocation>
    <subcellularLocation>
        <location evidence="7">Cytoplasm</location>
        <location evidence="7">Cytosol</location>
    </subcellularLocation>
    <subcellularLocation>
        <location evidence="5">Cytoplasmic vesicle membrane</location>
        <topology evidence="5">Peripheral membrane protein</topology>
        <orientation evidence="5">Cytoplasmic side</orientation>
    </subcellularLocation>
    <subcellularLocation>
        <location evidence="3">Cytoplasmic vesicle</location>
        <location evidence="3">Clathrin-coated vesicle</location>
    </subcellularLocation>
    <subcellularLocation>
        <location evidence="4">Endosome</location>
    </subcellularLocation>
    <subcellularLocation>
        <location evidence="9">Membrane</location>
        <location evidence="9">Clathrin-coated pit</location>
    </subcellularLocation>
    <subcellularLocation>
        <location evidence="2">Nucleus</location>
    </subcellularLocation>
</comment>
<dbReference type="InterPro" id="IPR000719">
    <property type="entry name" value="Prot_kinase_dom"/>
</dbReference>
<dbReference type="CDD" id="cd09539">
    <property type="entry name" value="SAM_TNK-like"/>
    <property type="match status" value="1"/>
</dbReference>
<dbReference type="OrthoDB" id="635774at2759"/>
<dbReference type="Gene3D" id="4.10.680.10">
    <property type="entry name" value="Cdc42-like binding domain"/>
    <property type="match status" value="1"/>
</dbReference>
<evidence type="ECO:0000256" key="30">
    <source>
        <dbReference type="ARBA" id="ARBA00023176"/>
    </source>
</evidence>
<evidence type="ECO:0000256" key="29">
    <source>
        <dbReference type="ARBA" id="ARBA00023137"/>
    </source>
</evidence>
<comment type="catalytic activity">
    <reaction evidence="34">
        <text>L-seryl-[protein] + ATP = O-phospho-L-seryl-[protein] + ADP + H(+)</text>
        <dbReference type="Rhea" id="RHEA:17989"/>
        <dbReference type="Rhea" id="RHEA-COMP:9863"/>
        <dbReference type="Rhea" id="RHEA-COMP:11604"/>
        <dbReference type="ChEBI" id="CHEBI:15378"/>
        <dbReference type="ChEBI" id="CHEBI:29999"/>
        <dbReference type="ChEBI" id="CHEBI:30616"/>
        <dbReference type="ChEBI" id="CHEBI:83421"/>
        <dbReference type="ChEBI" id="CHEBI:456216"/>
        <dbReference type="EC" id="2.7.11.1"/>
    </reaction>
</comment>
<dbReference type="InterPro" id="IPR020635">
    <property type="entry name" value="Tyr_kinase_cat_dom"/>
</dbReference>
<feature type="compositionally biased region" description="Polar residues" evidence="40">
    <location>
        <begin position="763"/>
        <end position="782"/>
    </location>
</feature>
<dbReference type="GO" id="GO:0005634">
    <property type="term" value="C:nucleus"/>
    <property type="evidence" value="ECO:0007669"/>
    <property type="project" value="UniProtKB-SubCell"/>
</dbReference>
<keyword evidence="27" id="KW-0965">Cell junction</keyword>
<dbReference type="PROSITE" id="PS00107">
    <property type="entry name" value="PROTEIN_KINASE_ATP"/>
    <property type="match status" value="1"/>
</dbReference>
<dbReference type="InterPro" id="IPR049587">
    <property type="entry name" value="TNK-like_SAM"/>
</dbReference>
<dbReference type="PROSITE" id="PS50011">
    <property type="entry name" value="PROTEIN_KINASE_DOM"/>
    <property type="match status" value="1"/>
</dbReference>
<keyword evidence="24 39" id="KW-0067">ATP-binding</keyword>
<evidence type="ECO:0000256" key="36">
    <source>
        <dbReference type="ARBA" id="ARBA00072244"/>
    </source>
</evidence>
<evidence type="ECO:0000259" key="43">
    <source>
        <dbReference type="PROSITE" id="PS50030"/>
    </source>
</evidence>
<keyword evidence="16" id="KW-0723">Serine/threonine-protein kinase</keyword>
<evidence type="ECO:0000256" key="19">
    <source>
        <dbReference type="ARBA" id="ARBA00022679"/>
    </source>
</evidence>
<dbReference type="SUPFAM" id="SSF56112">
    <property type="entry name" value="Protein kinase-like (PK-like)"/>
    <property type="match status" value="1"/>
</dbReference>
<evidence type="ECO:0000256" key="11">
    <source>
        <dbReference type="ARBA" id="ARBA00012513"/>
    </source>
</evidence>
<evidence type="ECO:0000256" key="25">
    <source>
        <dbReference type="ARBA" id="ARBA00022842"/>
    </source>
</evidence>
<protein>
    <recommendedName>
        <fullName evidence="36">Activated CDC42 kinase 1</fullName>
        <ecNumber evidence="10">2.7.10.2</ecNumber>
        <ecNumber evidence="11">2.7.11.1</ecNumber>
    </recommendedName>
    <alternativeName>
        <fullName evidence="37">Tyrosine kinase non-receptor protein 2</fullName>
    </alternativeName>
</protein>
<comment type="cofactor">
    <cofactor evidence="1">
        <name>Mg(2+)</name>
        <dbReference type="ChEBI" id="CHEBI:18420"/>
    </cofactor>
</comment>
<evidence type="ECO:0000256" key="23">
    <source>
        <dbReference type="ARBA" id="ARBA00022777"/>
    </source>
</evidence>
<evidence type="ECO:0000256" key="13">
    <source>
        <dbReference type="ARBA" id="ARBA00022475"/>
    </source>
</evidence>
<evidence type="ECO:0000313" key="44">
    <source>
        <dbReference type="Proteomes" id="UP000515158"/>
    </source>
</evidence>
<dbReference type="GO" id="GO:0005768">
    <property type="term" value="C:endosome"/>
    <property type="evidence" value="ECO:0007669"/>
    <property type="project" value="UniProtKB-SubCell"/>
</dbReference>
<sequence length="1181" mass="129521">MSERDDGGIEWLAELLQDVQLEQFFSRLRDDLQVTRLQHFDHVEPGDLEKIGMGKPAVRRLLEAVKKRKQPHWKRNILTKLIPAGGKQQGTSSRKTVSSETSVGALTCLIHEKDVALGDKLGDGSFGVVRRGDWTTADGRLVHVAVKVLKQDALNQPGVFEDFVKEVQAMHQLDQPNLVRLYGVVLSHPMMMITELAPLGSLLDYLRKQCEHMPITTLWNYALQVATGMAYLETKRYVHRDLACRNVFLAAVDKIKIGDFGLMRAIPQEDDCYVMTEHKKVPFPWCAPESLKTRQFSHASDTWMFGVTLWEMFTFGQEPWIGLNGTQILRKIDREGERLHQPDSCPPEIYRLMSQCWAKAPADRPTFAAIREYLSKSLPPIMKAIGRFEEVGKLTVEPRDSIIIIEGQADCYWWKGQNQRTFDIGQFPRCIVDPLRKKISEDISSPLQNSFIHTGHGDPYGKSWGSPAFIDEVYLRNPMEPPDVLGMPTNTGQSSKLPDRKKRNSRQAEKNPKPFAYSKLNSNEVAKRNHFAVEAVISPRSSNSGMREGVLVDISAEQNGASAKLSSSLFPQPNHISHSKMPVGAGISILDEPIENGTQNEEYWESSEETIQERQYANYPSREAPPPPIQLQEAQGVLRSESPDPFDTSGVVFGSSRYYSDVADSQNTYLNVDEVRQEAANQIQWHQSESARNHTEVHATVPSQVVSTESNKILDPKFLAELEKHLGRKEASANTNNFSPESSVQENLSSKNTIPALKPPPQSSKLAQKNSQAKPLNASNVVSPTIPPTSIWPSPVQYRTHSSGDSVRASHVQSVCLPATAGSVWSSAGAAQTSTSTSTMNQEINNSVKLMKNMWLSDASASEPNPQRGSGVPLHRQSWQVDSIPQGLPPSYVVNGQTSFDPAATLSNALVPVTPLLPIQATSAQAWAVGSQSVVSSPGVYPAPVPAIQGASGADSVTVYLPVSQVDSEEHTWNLSVGTSVSNQVQQHPVFYGSLPLVPASQTGWTTFSTVDGNGSQGQGHQPKPKHPQSLQQQQRAAVKSALEARNRALAAGSGQSTADVGAGGPLVQKHLHPTPQQVYSIVPASPASSPRSSAKVEVGVSGELRADKVSRLQDAVGDAREEECVAALNATGWEVAAAAKRIKLDRLDRLGLASRLQCEVALERSKWNVEEAASKLLDGV</sequence>
<reference evidence="45 46" key="1">
    <citation type="submission" date="2025-04" db="UniProtKB">
        <authorList>
            <consortium name="RefSeq"/>
        </authorList>
    </citation>
    <scope>IDENTIFICATION</scope>
    <source>
        <tissue evidence="45 46">Total insect</tissue>
    </source>
</reference>
<dbReference type="EC" id="2.7.10.2" evidence="10"/>
<dbReference type="GO" id="GO:0005905">
    <property type="term" value="C:clathrin-coated pit"/>
    <property type="evidence" value="ECO:0007669"/>
    <property type="project" value="UniProtKB-SubCell"/>
</dbReference>
<dbReference type="Proteomes" id="UP000515158">
    <property type="component" value="Unplaced"/>
</dbReference>
<evidence type="ECO:0000256" key="18">
    <source>
        <dbReference type="ARBA" id="ARBA00022583"/>
    </source>
</evidence>
<keyword evidence="28" id="KW-0472">Membrane</keyword>
<evidence type="ECO:0000313" key="46">
    <source>
        <dbReference type="RefSeq" id="XP_034242411.1"/>
    </source>
</evidence>
<evidence type="ECO:0000256" key="33">
    <source>
        <dbReference type="ARBA" id="ARBA00047899"/>
    </source>
</evidence>
<dbReference type="GO" id="GO:0004674">
    <property type="term" value="F:protein serine/threonine kinase activity"/>
    <property type="evidence" value="ECO:0007669"/>
    <property type="project" value="UniProtKB-KW"/>
</dbReference>
<evidence type="ECO:0000256" key="34">
    <source>
        <dbReference type="ARBA" id="ARBA00048679"/>
    </source>
</evidence>
<evidence type="ECO:0000256" key="37">
    <source>
        <dbReference type="ARBA" id="ARBA00077194"/>
    </source>
</evidence>
<feature type="domain" description="UBA" evidence="43">
    <location>
        <begin position="1138"/>
        <end position="1180"/>
    </location>
</feature>
<evidence type="ECO:0000256" key="32">
    <source>
        <dbReference type="ARBA" id="ARBA00023329"/>
    </source>
</evidence>
<dbReference type="Pfam" id="PF09027">
    <property type="entry name" value="GTPase_binding"/>
    <property type="match status" value="1"/>
</dbReference>
<feature type="compositionally biased region" description="Polar residues" evidence="40">
    <location>
        <begin position="732"/>
        <end position="753"/>
    </location>
</feature>
<keyword evidence="29" id="KW-0829">Tyrosine-protein kinase</keyword>
<evidence type="ECO:0000256" key="16">
    <source>
        <dbReference type="ARBA" id="ARBA00022527"/>
    </source>
</evidence>
<keyword evidence="25" id="KW-0460">Magnesium</keyword>
<dbReference type="FunFam" id="3.30.200.20:FF:000107">
    <property type="entry name" value="Putative activated CDC42 kinase 1"/>
    <property type="match status" value="1"/>
</dbReference>
<evidence type="ECO:0000256" key="2">
    <source>
        <dbReference type="ARBA" id="ARBA00004123"/>
    </source>
</evidence>
<keyword evidence="26" id="KW-0832">Ubl conjugation</keyword>
<dbReference type="InterPro" id="IPR050198">
    <property type="entry name" value="Non-receptor_tyrosine_kinases"/>
</dbReference>
<evidence type="ECO:0000313" key="45">
    <source>
        <dbReference type="RefSeq" id="XP_034242410.1"/>
    </source>
</evidence>